<evidence type="ECO:0000313" key="4">
    <source>
        <dbReference type="Proteomes" id="UP000478052"/>
    </source>
</evidence>
<dbReference type="PANTHER" id="PTHR11552">
    <property type="entry name" value="GLUCOSE-METHANOL-CHOLINE GMC OXIDOREDUCTASE"/>
    <property type="match status" value="1"/>
</dbReference>
<organism evidence="3 4">
    <name type="scientific">Aphis craccivora</name>
    <name type="common">Cowpea aphid</name>
    <dbReference type="NCBI Taxonomy" id="307492"/>
    <lineage>
        <taxon>Eukaryota</taxon>
        <taxon>Metazoa</taxon>
        <taxon>Ecdysozoa</taxon>
        <taxon>Arthropoda</taxon>
        <taxon>Hexapoda</taxon>
        <taxon>Insecta</taxon>
        <taxon>Pterygota</taxon>
        <taxon>Neoptera</taxon>
        <taxon>Paraneoptera</taxon>
        <taxon>Hemiptera</taxon>
        <taxon>Sternorrhyncha</taxon>
        <taxon>Aphidomorpha</taxon>
        <taxon>Aphidoidea</taxon>
        <taxon>Aphididae</taxon>
        <taxon>Aphidini</taxon>
        <taxon>Aphis</taxon>
        <taxon>Aphis</taxon>
    </lineage>
</organism>
<keyword evidence="4" id="KW-1185">Reference proteome</keyword>
<sequence length="405" mass="45530">MKFIKIISLSIRVRISLYLFIVSFERKFITTSSDRFPPLFESGFNYLVETIKWESHEPFDRVKVLPEYDFIVVGAGSAGSVVASRLSEIKNWQLLLIEAGQHATHLMDVPLTAPLWQFSSINWNYKTVTMNNSCLGFEGSRCKFPRGKVMGGSSILNYMIYTRGNRKDYDDWADMGNTGWDYSSVLKYFIKSENANLSQAESGYHGKNGLLSVTEIPYRTPIAKAFVEAGSQIGLPVIDVNGEKQIGINYLQVSKEVNVTTMKNGRRWSTNTAFLFPTKRRQNLHVKKLSTVTRILIDEVTKKAIGVEFVSISMKYRVLARKEVIVSGGAINSPQLLMLSGIGPKEHLADHRIPLVKDLPVGENLMDHVSLGSLMATVNDTVSIRLQKVIDDPNNLNDYLQNHNG</sequence>
<comment type="caution">
    <text evidence="3">The sequence shown here is derived from an EMBL/GenBank/DDBJ whole genome shotgun (WGS) entry which is preliminary data.</text>
</comment>
<proteinExistence type="inferred from homology"/>
<gene>
    <name evidence="3" type="ORF">FWK35_00033924</name>
</gene>
<accession>A0A6G0XZS5</accession>
<dbReference type="InterPro" id="IPR012132">
    <property type="entry name" value="GMC_OxRdtase"/>
</dbReference>
<feature type="non-terminal residue" evidence="3">
    <location>
        <position position="405"/>
    </location>
</feature>
<dbReference type="Pfam" id="PF00732">
    <property type="entry name" value="GMC_oxred_N"/>
    <property type="match status" value="1"/>
</dbReference>
<evidence type="ECO:0000313" key="3">
    <source>
        <dbReference type="EMBL" id="KAF0746229.1"/>
    </source>
</evidence>
<protein>
    <submittedName>
        <fullName evidence="3">Glucose dehydrogenase</fullName>
    </submittedName>
</protein>
<dbReference type="PANTHER" id="PTHR11552:SF227">
    <property type="entry name" value="GLUCOSE DEHYDROGENASE [FAD, QUINONE]-LIKE PROTEIN"/>
    <property type="match status" value="1"/>
</dbReference>
<dbReference type="OrthoDB" id="269227at2759"/>
<dbReference type="Proteomes" id="UP000478052">
    <property type="component" value="Unassembled WGS sequence"/>
</dbReference>
<dbReference type="Gene3D" id="3.50.50.60">
    <property type="entry name" value="FAD/NAD(P)-binding domain"/>
    <property type="match status" value="1"/>
</dbReference>
<evidence type="ECO:0000256" key="1">
    <source>
        <dbReference type="ARBA" id="ARBA00010790"/>
    </source>
</evidence>
<feature type="domain" description="Glucose-methanol-choline oxidoreductase N-terminal" evidence="2">
    <location>
        <begin position="329"/>
        <end position="343"/>
    </location>
</feature>
<dbReference type="GO" id="GO:0016614">
    <property type="term" value="F:oxidoreductase activity, acting on CH-OH group of donors"/>
    <property type="evidence" value="ECO:0007669"/>
    <property type="project" value="InterPro"/>
</dbReference>
<name>A0A6G0XZS5_APHCR</name>
<dbReference type="GO" id="GO:0050660">
    <property type="term" value="F:flavin adenine dinucleotide binding"/>
    <property type="evidence" value="ECO:0007669"/>
    <property type="project" value="InterPro"/>
</dbReference>
<reference evidence="3 4" key="1">
    <citation type="submission" date="2019-08" db="EMBL/GenBank/DDBJ databases">
        <title>Whole genome of Aphis craccivora.</title>
        <authorList>
            <person name="Voronova N.V."/>
            <person name="Shulinski R.S."/>
            <person name="Bandarenka Y.V."/>
            <person name="Zhorov D.G."/>
            <person name="Warner D."/>
        </authorList>
    </citation>
    <scope>NUCLEOTIDE SEQUENCE [LARGE SCALE GENOMIC DNA]</scope>
    <source>
        <strain evidence="3">180601</strain>
        <tissue evidence="3">Whole Body</tissue>
    </source>
</reference>
<dbReference type="SUPFAM" id="SSF51905">
    <property type="entry name" value="FAD/NAD(P)-binding domain"/>
    <property type="match status" value="1"/>
</dbReference>
<dbReference type="InterPro" id="IPR036188">
    <property type="entry name" value="FAD/NAD-bd_sf"/>
</dbReference>
<dbReference type="PROSITE" id="PS00624">
    <property type="entry name" value="GMC_OXRED_2"/>
    <property type="match status" value="1"/>
</dbReference>
<dbReference type="EMBL" id="VUJU01007287">
    <property type="protein sequence ID" value="KAF0746229.1"/>
    <property type="molecule type" value="Genomic_DNA"/>
</dbReference>
<dbReference type="AlphaFoldDB" id="A0A6G0XZS5"/>
<evidence type="ECO:0000259" key="2">
    <source>
        <dbReference type="PROSITE" id="PS00624"/>
    </source>
</evidence>
<dbReference type="InterPro" id="IPR000172">
    <property type="entry name" value="GMC_OxRdtase_N"/>
</dbReference>
<dbReference type="Gene3D" id="3.30.560.10">
    <property type="entry name" value="Glucose Oxidase, domain 3"/>
    <property type="match status" value="1"/>
</dbReference>
<comment type="similarity">
    <text evidence="1">Belongs to the GMC oxidoreductase family.</text>
</comment>